<dbReference type="Proteomes" id="UP001319882">
    <property type="component" value="Unassembled WGS sequence"/>
</dbReference>
<gene>
    <name evidence="5" type="ORF">GEV37_10380</name>
</gene>
<protein>
    <recommendedName>
        <fullName evidence="1">diguanylate cyclase</fullName>
        <ecNumber evidence="1">2.7.7.65</ecNumber>
    </recommendedName>
</protein>
<evidence type="ECO:0000313" key="6">
    <source>
        <dbReference type="Proteomes" id="UP001319882"/>
    </source>
</evidence>
<keyword evidence="6" id="KW-1185">Reference proteome</keyword>
<dbReference type="Pfam" id="PF00990">
    <property type="entry name" value="GGDEF"/>
    <property type="match status" value="1"/>
</dbReference>
<dbReference type="SUPFAM" id="SSF55073">
    <property type="entry name" value="Nucleotide cyclase"/>
    <property type="match status" value="1"/>
</dbReference>
<feature type="transmembrane region" description="Helical" evidence="3">
    <location>
        <begin position="150"/>
        <end position="170"/>
    </location>
</feature>
<dbReference type="InterPro" id="IPR000160">
    <property type="entry name" value="GGDEF_dom"/>
</dbReference>
<proteinExistence type="predicted"/>
<evidence type="ECO:0000256" key="2">
    <source>
        <dbReference type="ARBA" id="ARBA00034247"/>
    </source>
</evidence>
<evidence type="ECO:0000256" key="1">
    <source>
        <dbReference type="ARBA" id="ARBA00012528"/>
    </source>
</evidence>
<comment type="catalytic activity">
    <reaction evidence="2">
        <text>2 GTP = 3',3'-c-di-GMP + 2 diphosphate</text>
        <dbReference type="Rhea" id="RHEA:24898"/>
        <dbReference type="ChEBI" id="CHEBI:33019"/>
        <dbReference type="ChEBI" id="CHEBI:37565"/>
        <dbReference type="ChEBI" id="CHEBI:58805"/>
        <dbReference type="EC" id="2.7.7.65"/>
    </reaction>
</comment>
<feature type="transmembrane region" description="Helical" evidence="3">
    <location>
        <begin position="182"/>
        <end position="203"/>
    </location>
</feature>
<keyword evidence="3" id="KW-0812">Transmembrane</keyword>
<feature type="transmembrane region" description="Helical" evidence="3">
    <location>
        <begin position="34"/>
        <end position="53"/>
    </location>
</feature>
<dbReference type="SMART" id="SM00267">
    <property type="entry name" value="GGDEF"/>
    <property type="match status" value="1"/>
</dbReference>
<dbReference type="RefSeq" id="WP_227390195.1">
    <property type="nucleotide sequence ID" value="NZ_JBHSCJ010000002.1"/>
</dbReference>
<evidence type="ECO:0000313" key="5">
    <source>
        <dbReference type="EMBL" id="MCB8889520.1"/>
    </source>
</evidence>
<dbReference type="NCBIfam" id="TIGR00254">
    <property type="entry name" value="GGDEF"/>
    <property type="match status" value="1"/>
</dbReference>
<accession>A0ABS8DUF3</accession>
<dbReference type="InterPro" id="IPR050469">
    <property type="entry name" value="Diguanylate_Cyclase"/>
</dbReference>
<feature type="transmembrane region" description="Helical" evidence="3">
    <location>
        <begin position="93"/>
        <end position="112"/>
    </location>
</feature>
<dbReference type="EMBL" id="WHVL01000004">
    <property type="protein sequence ID" value="MCB8889520.1"/>
    <property type="molecule type" value="Genomic_DNA"/>
</dbReference>
<keyword evidence="3" id="KW-1133">Transmembrane helix</keyword>
<name>A0ABS8DUF3_9GAMM</name>
<dbReference type="CDD" id="cd01949">
    <property type="entry name" value="GGDEF"/>
    <property type="match status" value="1"/>
</dbReference>
<dbReference type="InterPro" id="IPR029787">
    <property type="entry name" value="Nucleotide_cyclase"/>
</dbReference>
<feature type="transmembrane region" description="Helical" evidence="3">
    <location>
        <begin position="59"/>
        <end position="81"/>
    </location>
</feature>
<feature type="transmembrane region" description="Helical" evidence="3">
    <location>
        <begin position="118"/>
        <end position="138"/>
    </location>
</feature>
<dbReference type="PROSITE" id="PS50887">
    <property type="entry name" value="GGDEF"/>
    <property type="match status" value="1"/>
</dbReference>
<reference evidence="5 6" key="1">
    <citation type="journal article" date="2021" name="Sci. Rep.">
        <title>Genome analysis of a halophilic bacterium Halomonas malpeensis YU-PRIM-29(T) reveals its exopolysaccharide and pigment producing capabilities.</title>
        <authorList>
            <person name="Athmika"/>
            <person name="Ghate S.D."/>
            <person name="Arun A.B."/>
            <person name="Rao S.S."/>
            <person name="Kumar S.T.A."/>
            <person name="Kandiyil M.K."/>
            <person name="Saptami K."/>
            <person name="Rekha P.D."/>
        </authorList>
    </citation>
    <scope>NUCLEOTIDE SEQUENCE [LARGE SCALE GENOMIC DNA]</scope>
    <source>
        <strain evidence="6">prim 29</strain>
    </source>
</reference>
<organism evidence="5 6">
    <name type="scientific">Vreelandella malpeensis</name>
    <dbReference type="NCBI Taxonomy" id="1172368"/>
    <lineage>
        <taxon>Bacteria</taxon>
        <taxon>Pseudomonadati</taxon>
        <taxon>Pseudomonadota</taxon>
        <taxon>Gammaproteobacteria</taxon>
        <taxon>Oceanospirillales</taxon>
        <taxon>Halomonadaceae</taxon>
        <taxon>Vreelandella</taxon>
    </lineage>
</organism>
<dbReference type="PANTHER" id="PTHR45138:SF9">
    <property type="entry name" value="DIGUANYLATE CYCLASE DGCM-RELATED"/>
    <property type="match status" value="1"/>
</dbReference>
<keyword evidence="3" id="KW-0472">Membrane</keyword>
<dbReference type="InterPro" id="IPR043128">
    <property type="entry name" value="Rev_trsase/Diguanyl_cyclase"/>
</dbReference>
<feature type="domain" description="GGDEF" evidence="4">
    <location>
        <begin position="248"/>
        <end position="381"/>
    </location>
</feature>
<dbReference type="Gene3D" id="3.30.70.270">
    <property type="match status" value="1"/>
</dbReference>
<dbReference type="PANTHER" id="PTHR45138">
    <property type="entry name" value="REGULATORY COMPONENTS OF SENSORY TRANSDUCTION SYSTEM"/>
    <property type="match status" value="1"/>
</dbReference>
<comment type="caution">
    <text evidence="5">The sequence shown here is derived from an EMBL/GenBank/DDBJ whole genome shotgun (WGS) entry which is preliminary data.</text>
</comment>
<dbReference type="EC" id="2.7.7.65" evidence="1"/>
<evidence type="ECO:0000259" key="4">
    <source>
        <dbReference type="PROSITE" id="PS50887"/>
    </source>
</evidence>
<sequence>MAFDPRTILTINVALALAAALYLLLEWRSARERALVYWSAGFLLVVIGSSLSLLRSYGFYFIGVWFANGLLVLAHACFMLGVARFVNHAPSRLWWLLVPAWCALLPLADWTLSSRLYMAVNSLFVGALAIHAGQLLKLEPGAASLGTRQLHYVLLAHGLFYLVKAAYALAPGTLLDLSLYQGLMIRVSLIEGVMAILLIALSMTGTVRYRRERQITRLAERDPLTSLYNRRGFQARAPFLLADAHPSRPGALLLIDIDNFKLMNDMHGHAAGDHMLVSLSDLARQLLPGDALKARLGGDEFALLLKDTSASAIQELSDELRRAFNALAAEAYATPKPVTLSLGATLIDTPTQDLSSLLGQGDQALYEAKRDGRDQLKILSHA</sequence>
<evidence type="ECO:0000256" key="3">
    <source>
        <dbReference type="SAM" id="Phobius"/>
    </source>
</evidence>
<feature type="transmembrane region" description="Helical" evidence="3">
    <location>
        <begin position="6"/>
        <end position="25"/>
    </location>
</feature>